<keyword evidence="2" id="KW-1185">Reference proteome</keyword>
<dbReference type="GO" id="GO:0005829">
    <property type="term" value="C:cytosol"/>
    <property type="evidence" value="ECO:0007669"/>
    <property type="project" value="TreeGrafter"/>
</dbReference>
<dbReference type="PANTHER" id="PTHR13554">
    <property type="entry name" value="26S PROTEASOME NON-ATPASE REGULATORY SUBUNIT 5-RELATED"/>
    <property type="match status" value="1"/>
</dbReference>
<dbReference type="GO" id="GO:0043248">
    <property type="term" value="P:proteasome assembly"/>
    <property type="evidence" value="ECO:0007669"/>
    <property type="project" value="InterPro"/>
</dbReference>
<reference evidence="1 2" key="2">
    <citation type="journal article" date="2014" name="BMC Genomics">
        <title>An improved genome of the model marine alga Ostreococcus tauri unfolds by assessing Illumina de novo assemblies.</title>
        <authorList>
            <person name="Blanc-Mathieu R."/>
            <person name="Verhelst B."/>
            <person name="Derelle E."/>
            <person name="Rombauts S."/>
            <person name="Bouget F.Y."/>
            <person name="Carre I."/>
            <person name="Chateau A."/>
            <person name="Eyre-Walker A."/>
            <person name="Grimsley N."/>
            <person name="Moreau H."/>
            <person name="Piegu B."/>
            <person name="Rivals E."/>
            <person name="Schackwitz W."/>
            <person name="Van de Peer Y."/>
            <person name="Piganeau G."/>
        </authorList>
    </citation>
    <scope>NUCLEOTIDE SEQUENCE [LARGE SCALE GENOMIC DNA]</scope>
    <source>
        <strain evidence="2">OTTH 0595 / CCAP 157/2 / RCC745</strain>
    </source>
</reference>
<dbReference type="GeneID" id="9834897"/>
<dbReference type="AlphaFoldDB" id="A0A090M259"/>
<dbReference type="SUPFAM" id="SSF48371">
    <property type="entry name" value="ARM repeat"/>
    <property type="match status" value="1"/>
</dbReference>
<protein>
    <submittedName>
        <fullName evidence="1">26S proteasome non-ATPase regulatory subunit 5</fullName>
    </submittedName>
</protein>
<dbReference type="GO" id="GO:0000502">
    <property type="term" value="C:proteasome complex"/>
    <property type="evidence" value="ECO:0007669"/>
    <property type="project" value="UniProtKB-KW"/>
</dbReference>
<evidence type="ECO:0000313" key="1">
    <source>
        <dbReference type="EMBL" id="CEF96622.1"/>
    </source>
</evidence>
<organism evidence="1 2">
    <name type="scientific">Ostreococcus tauri</name>
    <name type="common">Marine green alga</name>
    <dbReference type="NCBI Taxonomy" id="70448"/>
    <lineage>
        <taxon>Eukaryota</taxon>
        <taxon>Viridiplantae</taxon>
        <taxon>Chlorophyta</taxon>
        <taxon>Mamiellophyceae</taxon>
        <taxon>Mamiellales</taxon>
        <taxon>Bathycoccaceae</taxon>
        <taxon>Ostreococcus</taxon>
    </lineage>
</organism>
<dbReference type="STRING" id="70448.A0A090M259"/>
<dbReference type="EMBL" id="CAID01000001">
    <property type="protein sequence ID" value="CEF96622.1"/>
    <property type="molecule type" value="Genomic_DNA"/>
</dbReference>
<dbReference type="RefSeq" id="XP_022838198.1">
    <property type="nucleotide sequence ID" value="XM_022985307.1"/>
</dbReference>
<name>A0A090M259_OSTTA</name>
<dbReference type="Proteomes" id="UP000009170">
    <property type="component" value="Unassembled WGS sequence"/>
</dbReference>
<dbReference type="InParanoid" id="A0A090M259"/>
<reference evidence="2" key="1">
    <citation type="journal article" date="2006" name="Proc. Natl. Acad. Sci. U.S.A.">
        <title>Genome analysis of the smallest free-living eukaryote Ostreococcus tauri unveils many unique features.</title>
        <authorList>
            <person name="Derelle E."/>
            <person name="Ferraz C."/>
            <person name="Rombauts S."/>
            <person name="Rouze P."/>
            <person name="Worden A.Z."/>
            <person name="Robbens S."/>
            <person name="Partensky F."/>
            <person name="Degroeve S."/>
            <person name="Echeynie S."/>
            <person name="Cooke R."/>
            <person name="Saeys Y."/>
            <person name="Wuyts J."/>
            <person name="Jabbari K."/>
            <person name="Bowler C."/>
            <person name="Panaud O."/>
            <person name="Piegu B."/>
            <person name="Ball S.G."/>
            <person name="Ral J.-P."/>
            <person name="Bouget F.-Y."/>
            <person name="Piganeau G."/>
            <person name="De Baets B."/>
            <person name="Picard A."/>
            <person name="Delseny M."/>
            <person name="Demaille J."/>
            <person name="Van de Peer Y."/>
            <person name="Moreau H."/>
        </authorList>
    </citation>
    <scope>NUCLEOTIDE SEQUENCE [LARGE SCALE GENOMIC DNA]</scope>
    <source>
        <strain evidence="2">OTTH 0595 / CCAP 157/2 / RCC745</strain>
    </source>
</reference>
<dbReference type="KEGG" id="ota:OT_ostta01g02240"/>
<dbReference type="OrthoDB" id="10006023at2759"/>
<sequence length="501" mass="52702">MDTLWDVARDCARVPGTPSEDVARTFLETYSWDVIADRAREVTRVGDETLMDDVTALCEKMSSTVVGAESLSESLDATRGRDAVDAWLRSSDARVVRLACGLVGAVFARGRDARRVRALGEATRSGLARVLVRGSTETASLASKALLSFSGRAIEGLEETLRAVLETARTEGANGEGNARALAFAASAASASDAAAEIVVRSGSLNQCVREIESEDLLAASAAMEILAEVAESSPGAASGLRRVDSLSDALERIALDESGDIGVRMRAIVVGARIAATSTSGDDALVKDATRTLLELSNDEPSRDVLDAVAEAAGAICLSNASVAGAFVTKARKLVFDVAHRALRGSGQSQVVALHSMANMFGAERGDDRSIGVDAEAILADACFTACGPKTFGDVVFAAISVKSDHFLDLRVAAYRLIGALGARRPFAEEIAAHPECRRTLCQERERVSVAATFRARALEALSRAEIADQAARAEFASAVSAPSPRNRVVARPDVDVAHR</sequence>
<proteinExistence type="predicted"/>
<dbReference type="InterPro" id="IPR016024">
    <property type="entry name" value="ARM-type_fold"/>
</dbReference>
<comment type="caution">
    <text evidence="1">The sequence shown here is derived from an EMBL/GenBank/DDBJ whole genome shotgun (WGS) entry which is preliminary data.</text>
</comment>
<dbReference type="PANTHER" id="PTHR13554:SF10">
    <property type="entry name" value="26S PROTEASOME NON-ATPASE REGULATORY SUBUNIT 5"/>
    <property type="match status" value="1"/>
</dbReference>
<accession>A0A090M259</accession>
<evidence type="ECO:0000313" key="2">
    <source>
        <dbReference type="Proteomes" id="UP000009170"/>
    </source>
</evidence>
<dbReference type="InterPro" id="IPR019538">
    <property type="entry name" value="PSMD5"/>
</dbReference>
<gene>
    <name evidence="1" type="ORF">OT_ostta01g02240</name>
</gene>
<keyword evidence="1" id="KW-0647">Proteasome</keyword>